<gene>
    <name evidence="2" type="ORF">F511_40361</name>
</gene>
<evidence type="ECO:0000313" key="3">
    <source>
        <dbReference type="Proteomes" id="UP000250235"/>
    </source>
</evidence>
<dbReference type="InterPro" id="IPR044824">
    <property type="entry name" value="MAIN-like"/>
</dbReference>
<dbReference type="PANTHER" id="PTHR46033">
    <property type="entry name" value="PROTEIN MAIN-LIKE 2"/>
    <property type="match status" value="1"/>
</dbReference>
<dbReference type="Proteomes" id="UP000250235">
    <property type="component" value="Unassembled WGS sequence"/>
</dbReference>
<evidence type="ECO:0000256" key="1">
    <source>
        <dbReference type="SAM" id="Coils"/>
    </source>
</evidence>
<protein>
    <recommendedName>
        <fullName evidence="4">Aminotransferase-like plant mobile domain-containing protein</fullName>
    </recommendedName>
</protein>
<organism evidence="2 3">
    <name type="scientific">Dorcoceras hygrometricum</name>
    <dbReference type="NCBI Taxonomy" id="472368"/>
    <lineage>
        <taxon>Eukaryota</taxon>
        <taxon>Viridiplantae</taxon>
        <taxon>Streptophyta</taxon>
        <taxon>Embryophyta</taxon>
        <taxon>Tracheophyta</taxon>
        <taxon>Spermatophyta</taxon>
        <taxon>Magnoliopsida</taxon>
        <taxon>eudicotyledons</taxon>
        <taxon>Gunneridae</taxon>
        <taxon>Pentapetalae</taxon>
        <taxon>asterids</taxon>
        <taxon>lamiids</taxon>
        <taxon>Lamiales</taxon>
        <taxon>Gesneriaceae</taxon>
        <taxon>Didymocarpoideae</taxon>
        <taxon>Trichosporeae</taxon>
        <taxon>Loxocarpinae</taxon>
        <taxon>Dorcoceras</taxon>
    </lineage>
</organism>
<evidence type="ECO:0000313" key="2">
    <source>
        <dbReference type="EMBL" id="KZV38990.1"/>
    </source>
</evidence>
<accession>A0A2Z7C3I0</accession>
<reference evidence="2 3" key="1">
    <citation type="journal article" date="2015" name="Proc. Natl. Acad. Sci. U.S.A.">
        <title>The resurrection genome of Boea hygrometrica: A blueprint for survival of dehydration.</title>
        <authorList>
            <person name="Xiao L."/>
            <person name="Yang G."/>
            <person name="Zhang L."/>
            <person name="Yang X."/>
            <person name="Zhao S."/>
            <person name="Ji Z."/>
            <person name="Zhou Q."/>
            <person name="Hu M."/>
            <person name="Wang Y."/>
            <person name="Chen M."/>
            <person name="Xu Y."/>
            <person name="Jin H."/>
            <person name="Xiao X."/>
            <person name="Hu G."/>
            <person name="Bao F."/>
            <person name="Hu Y."/>
            <person name="Wan P."/>
            <person name="Li L."/>
            <person name="Deng X."/>
            <person name="Kuang T."/>
            <person name="Xiang C."/>
            <person name="Zhu J.K."/>
            <person name="Oliver M.J."/>
            <person name="He Y."/>
        </authorList>
    </citation>
    <scope>NUCLEOTIDE SEQUENCE [LARGE SCALE GENOMIC DNA]</scope>
    <source>
        <strain evidence="3">cv. XS01</strain>
    </source>
</reference>
<sequence length="256" mass="29906">MVEAESFECDDEEEIDDFVRPYILFIFNSIIFSTGNYHTPAFIFPYLDDLTKFFDYGWGDAAFWFLYRDIRVSVSKTYVDGCTVGLMAWVYERVPSLGVRRSLVMFPSLFQWVNSKIPLNAAKVELLLKSIDSTKILSIYPFVEEKMLLEVKLMDPEDGTSFMKSLQNLLREQMDEIQKLKWKCIELECESLRNSCSKRFVKRLEEFTDDVGKRNDGSLVVSKEDDKSERNTEDVGVVRFDLCGKSEEKSEKLERR</sequence>
<proteinExistence type="predicted"/>
<feature type="coiled-coil region" evidence="1">
    <location>
        <begin position="163"/>
        <end position="190"/>
    </location>
</feature>
<evidence type="ECO:0008006" key="4">
    <source>
        <dbReference type="Google" id="ProtNLM"/>
    </source>
</evidence>
<name>A0A2Z7C3I0_9LAMI</name>
<dbReference type="OrthoDB" id="928194at2759"/>
<keyword evidence="3" id="KW-1185">Reference proteome</keyword>
<dbReference type="AlphaFoldDB" id="A0A2Z7C3I0"/>
<dbReference type="EMBL" id="KV001367">
    <property type="protein sequence ID" value="KZV38990.1"/>
    <property type="molecule type" value="Genomic_DNA"/>
</dbReference>
<keyword evidence="1" id="KW-0175">Coiled coil</keyword>
<dbReference type="PANTHER" id="PTHR46033:SF1">
    <property type="entry name" value="PROTEIN MAIN-LIKE 2"/>
    <property type="match status" value="1"/>
</dbReference>
<dbReference type="GO" id="GO:0010073">
    <property type="term" value="P:meristem maintenance"/>
    <property type="evidence" value="ECO:0007669"/>
    <property type="project" value="InterPro"/>
</dbReference>